<gene>
    <name evidence="1" type="ORF">MVI01_14630</name>
</gene>
<comment type="caution">
    <text evidence="1">The sequence shown here is derived from an EMBL/GenBank/DDBJ whole genome shotgun (WGS) entry which is preliminary data.</text>
</comment>
<dbReference type="EMBL" id="BJVY01000006">
    <property type="protein sequence ID" value="GEL69679.1"/>
    <property type="molecule type" value="Genomic_DNA"/>
</dbReference>
<sequence length="59" mass="6294">MFVGGFFGWVERAGAYPAYASDESGRHESLKGAARKPCLDEAGLDAEVREPCGAFAVSR</sequence>
<dbReference type="Proteomes" id="UP000321224">
    <property type="component" value="Unassembled WGS sequence"/>
</dbReference>
<dbReference type="AlphaFoldDB" id="A0A511HAE6"/>
<organism evidence="1 2">
    <name type="scientific">Myxococcus virescens</name>
    <dbReference type="NCBI Taxonomy" id="83456"/>
    <lineage>
        <taxon>Bacteria</taxon>
        <taxon>Pseudomonadati</taxon>
        <taxon>Myxococcota</taxon>
        <taxon>Myxococcia</taxon>
        <taxon>Myxococcales</taxon>
        <taxon>Cystobacterineae</taxon>
        <taxon>Myxococcaceae</taxon>
        <taxon>Myxococcus</taxon>
    </lineage>
</organism>
<name>A0A511HAE6_9BACT</name>
<proteinExistence type="predicted"/>
<evidence type="ECO:0000313" key="2">
    <source>
        <dbReference type="Proteomes" id="UP000321224"/>
    </source>
</evidence>
<protein>
    <submittedName>
        <fullName evidence="1">Uncharacterized protein</fullName>
    </submittedName>
</protein>
<evidence type="ECO:0000313" key="1">
    <source>
        <dbReference type="EMBL" id="GEL69679.1"/>
    </source>
</evidence>
<accession>A0A511HAE6</accession>
<reference evidence="1 2" key="1">
    <citation type="submission" date="2019-07" db="EMBL/GenBank/DDBJ databases">
        <title>Whole genome shotgun sequence of Myxococcus virescens NBRC 100334.</title>
        <authorList>
            <person name="Hosoyama A."/>
            <person name="Uohara A."/>
            <person name="Ohji S."/>
            <person name="Ichikawa N."/>
        </authorList>
    </citation>
    <scope>NUCLEOTIDE SEQUENCE [LARGE SCALE GENOMIC DNA]</scope>
    <source>
        <strain evidence="1 2">NBRC 100334</strain>
    </source>
</reference>